<dbReference type="Pfam" id="PF04542">
    <property type="entry name" value="Sigma70_r2"/>
    <property type="match status" value="1"/>
</dbReference>
<dbReference type="GO" id="GO:0000428">
    <property type="term" value="C:DNA-directed RNA polymerase complex"/>
    <property type="evidence" value="ECO:0007669"/>
    <property type="project" value="UniProtKB-KW"/>
</dbReference>
<dbReference type="PANTHER" id="PTHR43133:SF46">
    <property type="entry name" value="RNA POLYMERASE SIGMA-70 FACTOR ECF SUBFAMILY"/>
    <property type="match status" value="1"/>
</dbReference>
<evidence type="ECO:0000256" key="1">
    <source>
        <dbReference type="ARBA" id="ARBA00010641"/>
    </source>
</evidence>
<evidence type="ECO:0000256" key="2">
    <source>
        <dbReference type="ARBA" id="ARBA00023015"/>
    </source>
</evidence>
<dbReference type="GO" id="GO:0006352">
    <property type="term" value="P:DNA-templated transcription initiation"/>
    <property type="evidence" value="ECO:0007669"/>
    <property type="project" value="InterPro"/>
</dbReference>
<reference evidence="7" key="2">
    <citation type="submission" date="2023-01" db="EMBL/GenBank/DDBJ databases">
        <title>Draft genome sequence of Portibacter lacus strain NBRC 108769.</title>
        <authorList>
            <person name="Sun Q."/>
            <person name="Mori K."/>
        </authorList>
    </citation>
    <scope>NUCLEOTIDE SEQUENCE</scope>
    <source>
        <strain evidence="7">NBRC 108769</strain>
    </source>
</reference>
<gene>
    <name evidence="7" type="ORF">GCM10007940_09560</name>
</gene>
<feature type="domain" description="RNA polymerase sigma-70 region 2" evidence="5">
    <location>
        <begin position="28"/>
        <end position="93"/>
    </location>
</feature>
<evidence type="ECO:0000313" key="7">
    <source>
        <dbReference type="EMBL" id="GLR16341.1"/>
    </source>
</evidence>
<evidence type="ECO:0000259" key="6">
    <source>
        <dbReference type="Pfam" id="PF08281"/>
    </source>
</evidence>
<dbReference type="GO" id="GO:0016987">
    <property type="term" value="F:sigma factor activity"/>
    <property type="evidence" value="ECO:0007669"/>
    <property type="project" value="UniProtKB-KW"/>
</dbReference>
<dbReference type="InterPro" id="IPR036388">
    <property type="entry name" value="WH-like_DNA-bd_sf"/>
</dbReference>
<evidence type="ECO:0000313" key="8">
    <source>
        <dbReference type="Proteomes" id="UP001156666"/>
    </source>
</evidence>
<dbReference type="InterPro" id="IPR007627">
    <property type="entry name" value="RNA_pol_sigma70_r2"/>
</dbReference>
<dbReference type="NCBIfam" id="TIGR02937">
    <property type="entry name" value="sigma70-ECF"/>
    <property type="match status" value="1"/>
</dbReference>
<protein>
    <submittedName>
        <fullName evidence="7">DNA-directed RNA polymerase sigma-70 factor</fullName>
    </submittedName>
</protein>
<dbReference type="GO" id="GO:0003677">
    <property type="term" value="F:DNA binding"/>
    <property type="evidence" value="ECO:0007669"/>
    <property type="project" value="InterPro"/>
</dbReference>
<dbReference type="InterPro" id="IPR013249">
    <property type="entry name" value="RNA_pol_sigma70_r4_t2"/>
</dbReference>
<dbReference type="AlphaFoldDB" id="A0AA37SP70"/>
<keyword evidence="3" id="KW-0731">Sigma factor</keyword>
<evidence type="ECO:0000256" key="3">
    <source>
        <dbReference type="ARBA" id="ARBA00023082"/>
    </source>
</evidence>
<name>A0AA37SP70_9BACT</name>
<dbReference type="Proteomes" id="UP001156666">
    <property type="component" value="Unassembled WGS sequence"/>
</dbReference>
<dbReference type="InterPro" id="IPR013324">
    <property type="entry name" value="RNA_pol_sigma_r3/r4-like"/>
</dbReference>
<dbReference type="Gene3D" id="1.10.10.10">
    <property type="entry name" value="Winged helix-like DNA-binding domain superfamily/Winged helix DNA-binding domain"/>
    <property type="match status" value="1"/>
</dbReference>
<dbReference type="SUPFAM" id="SSF88946">
    <property type="entry name" value="Sigma2 domain of RNA polymerase sigma factors"/>
    <property type="match status" value="1"/>
</dbReference>
<dbReference type="InterPro" id="IPR013325">
    <property type="entry name" value="RNA_pol_sigma_r2"/>
</dbReference>
<comment type="caution">
    <text evidence="7">The sequence shown here is derived from an EMBL/GenBank/DDBJ whole genome shotgun (WGS) entry which is preliminary data.</text>
</comment>
<evidence type="ECO:0000259" key="5">
    <source>
        <dbReference type="Pfam" id="PF04542"/>
    </source>
</evidence>
<keyword evidence="8" id="KW-1185">Reference proteome</keyword>
<reference evidence="7" key="1">
    <citation type="journal article" date="2014" name="Int. J. Syst. Evol. Microbiol.">
        <title>Complete genome sequence of Corynebacterium casei LMG S-19264T (=DSM 44701T), isolated from a smear-ripened cheese.</title>
        <authorList>
            <consortium name="US DOE Joint Genome Institute (JGI-PGF)"/>
            <person name="Walter F."/>
            <person name="Albersmeier A."/>
            <person name="Kalinowski J."/>
            <person name="Ruckert C."/>
        </authorList>
    </citation>
    <scope>NUCLEOTIDE SEQUENCE</scope>
    <source>
        <strain evidence="7">NBRC 108769</strain>
    </source>
</reference>
<keyword evidence="4" id="KW-0804">Transcription</keyword>
<dbReference type="CDD" id="cd06171">
    <property type="entry name" value="Sigma70_r4"/>
    <property type="match status" value="1"/>
</dbReference>
<evidence type="ECO:0000256" key="4">
    <source>
        <dbReference type="ARBA" id="ARBA00023163"/>
    </source>
</evidence>
<keyword evidence="7" id="KW-0240">DNA-directed RNA polymerase</keyword>
<comment type="similarity">
    <text evidence="1">Belongs to the sigma-70 factor family. ECF subfamily.</text>
</comment>
<feature type="domain" description="RNA polymerase sigma factor 70 region 4 type 2" evidence="6">
    <location>
        <begin position="121"/>
        <end position="173"/>
    </location>
</feature>
<dbReference type="SUPFAM" id="SSF88659">
    <property type="entry name" value="Sigma3 and sigma4 domains of RNA polymerase sigma factors"/>
    <property type="match status" value="1"/>
</dbReference>
<accession>A0AA37SP70</accession>
<dbReference type="InterPro" id="IPR014284">
    <property type="entry name" value="RNA_pol_sigma-70_dom"/>
</dbReference>
<keyword evidence="2" id="KW-0805">Transcription regulation</keyword>
<sequence length="185" mass="21277">MPLNPLMLTEKEIIDGCKAGKSNAQKALFLKYGPIMLSVCRRYARHQMEAEDFVQDGFIKVFRHIDKFKEESKLGTWIRRIMINNALKHVSKSAFKRESIGIADNYDQDIDAGTYAKLSAEEIMKLVNELPTGYKIVFNLYAIEGYSHKEIAEQLEIGESTSRSQLLKARRMLQEKFIELQKIAV</sequence>
<organism evidence="7 8">
    <name type="scientific">Portibacter lacus</name>
    <dbReference type="NCBI Taxonomy" id="1099794"/>
    <lineage>
        <taxon>Bacteria</taxon>
        <taxon>Pseudomonadati</taxon>
        <taxon>Bacteroidota</taxon>
        <taxon>Saprospiria</taxon>
        <taxon>Saprospirales</taxon>
        <taxon>Haliscomenobacteraceae</taxon>
        <taxon>Portibacter</taxon>
    </lineage>
</organism>
<dbReference type="Gene3D" id="1.10.1740.10">
    <property type="match status" value="1"/>
</dbReference>
<proteinExistence type="inferred from homology"/>
<dbReference type="InterPro" id="IPR039425">
    <property type="entry name" value="RNA_pol_sigma-70-like"/>
</dbReference>
<dbReference type="EMBL" id="BSOH01000005">
    <property type="protein sequence ID" value="GLR16341.1"/>
    <property type="molecule type" value="Genomic_DNA"/>
</dbReference>
<dbReference type="PANTHER" id="PTHR43133">
    <property type="entry name" value="RNA POLYMERASE ECF-TYPE SIGMA FACTO"/>
    <property type="match status" value="1"/>
</dbReference>
<dbReference type="Pfam" id="PF08281">
    <property type="entry name" value="Sigma70_r4_2"/>
    <property type="match status" value="1"/>
</dbReference>